<evidence type="ECO:0000313" key="2">
    <source>
        <dbReference type="Proteomes" id="UP000784294"/>
    </source>
</evidence>
<reference evidence="1" key="1">
    <citation type="submission" date="2018-11" db="EMBL/GenBank/DDBJ databases">
        <authorList>
            <consortium name="Pathogen Informatics"/>
        </authorList>
    </citation>
    <scope>NUCLEOTIDE SEQUENCE</scope>
</reference>
<name>A0A448XBM9_9PLAT</name>
<evidence type="ECO:0000313" key="1">
    <source>
        <dbReference type="EMBL" id="VEL32989.1"/>
    </source>
</evidence>
<protein>
    <submittedName>
        <fullName evidence="1">Uncharacterized protein</fullName>
    </submittedName>
</protein>
<comment type="caution">
    <text evidence="1">The sequence shown here is derived from an EMBL/GenBank/DDBJ whole genome shotgun (WGS) entry which is preliminary data.</text>
</comment>
<gene>
    <name evidence="1" type="ORF">PXEA_LOCUS26429</name>
</gene>
<sequence>MLTTMPAKRLEMYHVHAQLPVIRSSGYQLSLELMSLHHDDMVGSGFLITYGSDELAVCGGDLEIPLTGQWADKSYSNLGDRGGQPGSGIALPDGLLLRGIVCNWRLRLKVNTSANGIGGTSQYTGNTGTIQLALTAVGIKNLANCTYAYIRATATKHLGKTHGFLTQKQINKLISSHFIHCMDLKLNVCGVACDD</sequence>
<proteinExistence type="predicted"/>
<keyword evidence="2" id="KW-1185">Reference proteome</keyword>
<organism evidence="1 2">
    <name type="scientific">Protopolystoma xenopodis</name>
    <dbReference type="NCBI Taxonomy" id="117903"/>
    <lineage>
        <taxon>Eukaryota</taxon>
        <taxon>Metazoa</taxon>
        <taxon>Spiralia</taxon>
        <taxon>Lophotrochozoa</taxon>
        <taxon>Platyhelminthes</taxon>
        <taxon>Monogenea</taxon>
        <taxon>Polyopisthocotylea</taxon>
        <taxon>Polystomatidea</taxon>
        <taxon>Polystomatidae</taxon>
        <taxon>Protopolystoma</taxon>
    </lineage>
</organism>
<dbReference type="AlphaFoldDB" id="A0A448XBM9"/>
<accession>A0A448XBM9</accession>
<dbReference type="EMBL" id="CAAALY010244983">
    <property type="protein sequence ID" value="VEL32989.1"/>
    <property type="molecule type" value="Genomic_DNA"/>
</dbReference>
<dbReference type="Proteomes" id="UP000784294">
    <property type="component" value="Unassembled WGS sequence"/>
</dbReference>